<organism evidence="2 3">
    <name type="scientific">Pedobacter psychroterrae</name>
    <dbReference type="NCBI Taxonomy" id="2530453"/>
    <lineage>
        <taxon>Bacteria</taxon>
        <taxon>Pseudomonadati</taxon>
        <taxon>Bacteroidota</taxon>
        <taxon>Sphingobacteriia</taxon>
        <taxon>Sphingobacteriales</taxon>
        <taxon>Sphingobacteriaceae</taxon>
        <taxon>Pedobacter</taxon>
    </lineage>
</organism>
<evidence type="ECO:0000256" key="1">
    <source>
        <dbReference type="SAM" id="Phobius"/>
    </source>
</evidence>
<protein>
    <recommendedName>
        <fullName evidence="4">LIVCS family branched-chain amino acid:cation transporter</fullName>
    </recommendedName>
</protein>
<proteinExistence type="predicted"/>
<feature type="transmembrane region" description="Helical" evidence="1">
    <location>
        <begin position="66"/>
        <end position="89"/>
    </location>
</feature>
<evidence type="ECO:0000313" key="2">
    <source>
        <dbReference type="EMBL" id="TCC97399.1"/>
    </source>
</evidence>
<keyword evidence="1" id="KW-0472">Membrane</keyword>
<keyword evidence="1" id="KW-1133">Transmembrane helix</keyword>
<dbReference type="EMBL" id="SJSL01000009">
    <property type="protein sequence ID" value="TCC97399.1"/>
    <property type="molecule type" value="Genomic_DNA"/>
</dbReference>
<dbReference type="InterPro" id="IPR022347">
    <property type="entry name" value="GCR_153/162"/>
</dbReference>
<accession>A0A4R0NAU7</accession>
<dbReference type="PRINTS" id="PR01991">
    <property type="entry name" value="GPR153GPR162"/>
</dbReference>
<dbReference type="OrthoDB" id="770099at2"/>
<dbReference type="GO" id="GO:0004930">
    <property type="term" value="F:G protein-coupled receptor activity"/>
    <property type="evidence" value="ECO:0007669"/>
    <property type="project" value="InterPro"/>
</dbReference>
<feature type="transmembrane region" description="Helical" evidence="1">
    <location>
        <begin position="33"/>
        <end position="59"/>
    </location>
</feature>
<dbReference type="AlphaFoldDB" id="A0A4R0NAU7"/>
<dbReference type="GO" id="GO:0016020">
    <property type="term" value="C:membrane"/>
    <property type="evidence" value="ECO:0007669"/>
    <property type="project" value="InterPro"/>
</dbReference>
<sequence length="90" mass="9535">MLKKILGINLLVFVAYAILININSAVADRGFNIAIGMGVCIALQVGLNVVAGIVCLIMGRKEPARSFLISSATLVPIGFCTWLILLSIFG</sequence>
<evidence type="ECO:0000313" key="3">
    <source>
        <dbReference type="Proteomes" id="UP000293347"/>
    </source>
</evidence>
<comment type="caution">
    <text evidence="2">The sequence shown here is derived from an EMBL/GenBank/DDBJ whole genome shotgun (WGS) entry which is preliminary data.</text>
</comment>
<dbReference type="RefSeq" id="WP_131597933.1">
    <property type="nucleotide sequence ID" value="NZ_SJSL01000009.1"/>
</dbReference>
<evidence type="ECO:0008006" key="4">
    <source>
        <dbReference type="Google" id="ProtNLM"/>
    </source>
</evidence>
<gene>
    <name evidence="2" type="ORF">EZ437_20140</name>
</gene>
<keyword evidence="1" id="KW-0812">Transmembrane</keyword>
<name>A0A4R0NAU7_9SPHI</name>
<keyword evidence="3" id="KW-1185">Reference proteome</keyword>
<reference evidence="2 3" key="1">
    <citation type="submission" date="2019-02" db="EMBL/GenBank/DDBJ databases">
        <title>Pedobacter sp. RP-1-14 sp. nov., isolated from Arctic soil.</title>
        <authorList>
            <person name="Dahal R.H."/>
        </authorList>
    </citation>
    <scope>NUCLEOTIDE SEQUENCE [LARGE SCALE GENOMIC DNA]</scope>
    <source>
        <strain evidence="2 3">RP-1-14</strain>
    </source>
</reference>
<feature type="transmembrane region" description="Helical" evidence="1">
    <location>
        <begin position="7"/>
        <end position="27"/>
    </location>
</feature>
<dbReference type="Proteomes" id="UP000293347">
    <property type="component" value="Unassembled WGS sequence"/>
</dbReference>